<keyword evidence="3" id="KW-1185">Reference proteome</keyword>
<accession>A0A9X0DBI3</accession>
<dbReference type="GO" id="GO:1902017">
    <property type="term" value="P:regulation of cilium assembly"/>
    <property type="evidence" value="ECO:0007669"/>
    <property type="project" value="InterPro"/>
</dbReference>
<dbReference type="Proteomes" id="UP001163046">
    <property type="component" value="Unassembled WGS sequence"/>
</dbReference>
<dbReference type="PANTHER" id="PTHR34439">
    <property type="entry name" value="CENTROBIN"/>
    <property type="match status" value="1"/>
</dbReference>
<name>A0A9X0DBI3_9CNID</name>
<dbReference type="GO" id="GO:0051299">
    <property type="term" value="P:centrosome separation"/>
    <property type="evidence" value="ECO:0007669"/>
    <property type="project" value="TreeGrafter"/>
</dbReference>
<dbReference type="GO" id="GO:0005814">
    <property type="term" value="C:centriole"/>
    <property type="evidence" value="ECO:0007669"/>
    <property type="project" value="TreeGrafter"/>
</dbReference>
<feature type="compositionally biased region" description="Basic and acidic residues" evidence="1">
    <location>
        <begin position="152"/>
        <end position="172"/>
    </location>
</feature>
<dbReference type="GO" id="GO:1902410">
    <property type="term" value="P:mitotic cytokinetic process"/>
    <property type="evidence" value="ECO:0007669"/>
    <property type="project" value="TreeGrafter"/>
</dbReference>
<feature type="compositionally biased region" description="Basic and acidic residues" evidence="1">
    <location>
        <begin position="1"/>
        <end position="13"/>
    </location>
</feature>
<dbReference type="EMBL" id="MU825400">
    <property type="protein sequence ID" value="KAJ7392653.1"/>
    <property type="molecule type" value="Genomic_DNA"/>
</dbReference>
<feature type="compositionally biased region" description="Polar residues" evidence="1">
    <location>
        <begin position="17"/>
        <end position="29"/>
    </location>
</feature>
<evidence type="ECO:0000256" key="1">
    <source>
        <dbReference type="SAM" id="MobiDB-lite"/>
    </source>
</evidence>
<gene>
    <name evidence="2" type="ORF">OS493_010304</name>
</gene>
<feature type="region of interest" description="Disordered" evidence="1">
    <location>
        <begin position="152"/>
        <end position="176"/>
    </location>
</feature>
<dbReference type="GO" id="GO:0007099">
    <property type="term" value="P:centriole replication"/>
    <property type="evidence" value="ECO:0007669"/>
    <property type="project" value="InterPro"/>
</dbReference>
<comment type="caution">
    <text evidence="2">The sequence shown here is derived from an EMBL/GenBank/DDBJ whole genome shotgun (WGS) entry which is preliminary data.</text>
</comment>
<protein>
    <submittedName>
        <fullName evidence="2">Uncharacterized protein</fullName>
    </submittedName>
</protein>
<dbReference type="GO" id="GO:0005813">
    <property type="term" value="C:centrosome"/>
    <property type="evidence" value="ECO:0007669"/>
    <property type="project" value="TreeGrafter"/>
</dbReference>
<organism evidence="2 3">
    <name type="scientific">Desmophyllum pertusum</name>
    <dbReference type="NCBI Taxonomy" id="174260"/>
    <lineage>
        <taxon>Eukaryota</taxon>
        <taxon>Metazoa</taxon>
        <taxon>Cnidaria</taxon>
        <taxon>Anthozoa</taxon>
        <taxon>Hexacorallia</taxon>
        <taxon>Scleractinia</taxon>
        <taxon>Caryophylliina</taxon>
        <taxon>Caryophylliidae</taxon>
        <taxon>Desmophyllum</taxon>
    </lineage>
</organism>
<dbReference type="PANTHER" id="PTHR34439:SF1">
    <property type="entry name" value="CENTROBIN"/>
    <property type="match status" value="1"/>
</dbReference>
<evidence type="ECO:0000313" key="2">
    <source>
        <dbReference type="EMBL" id="KAJ7392653.1"/>
    </source>
</evidence>
<dbReference type="AlphaFoldDB" id="A0A9X0DBI3"/>
<reference evidence="2" key="1">
    <citation type="submission" date="2023-01" db="EMBL/GenBank/DDBJ databases">
        <title>Genome assembly of the deep-sea coral Lophelia pertusa.</title>
        <authorList>
            <person name="Herrera S."/>
            <person name="Cordes E."/>
        </authorList>
    </citation>
    <scope>NUCLEOTIDE SEQUENCE</scope>
    <source>
        <strain evidence="2">USNM1676648</strain>
        <tissue evidence="2">Polyp</tissue>
    </source>
</reference>
<proteinExistence type="predicted"/>
<sequence length="208" mass="24222">MANVRDKQCDKCRYTGNGASQRTSSTNAAETVKDSQIRENMNKLQVQLQHCEQQIQELHGKMLLQFEKELAQAVEALTREQERAEQAEREKQAQLKQQKEERSKLLECLSKEKDTVSQMEQENLQVIQEKEENRTEQLRIFEELQSQISSLEAEHNESLAREQEKLQEEMQTSKDGQAVLASVQKEVQRLEMELDTSNREKVFDIPLS</sequence>
<feature type="region of interest" description="Disordered" evidence="1">
    <location>
        <begin position="1"/>
        <end position="34"/>
    </location>
</feature>
<evidence type="ECO:0000313" key="3">
    <source>
        <dbReference type="Proteomes" id="UP001163046"/>
    </source>
</evidence>
<dbReference type="InterPro" id="IPR038923">
    <property type="entry name" value="Centrobin"/>
</dbReference>